<feature type="region of interest" description="Disordered" evidence="1">
    <location>
        <begin position="415"/>
        <end position="632"/>
    </location>
</feature>
<name>A0AAJ7SGH4_9ACAR</name>
<keyword evidence="2" id="KW-1133">Transmembrane helix</keyword>
<accession>A0AAJ7SGH4</accession>
<feature type="compositionally biased region" description="Basic and acidic residues" evidence="1">
    <location>
        <begin position="572"/>
        <end position="584"/>
    </location>
</feature>
<keyword evidence="2" id="KW-0812">Transmembrane</keyword>
<dbReference type="KEGG" id="goe:108864657"/>
<organism evidence="3 4">
    <name type="scientific">Galendromus occidentalis</name>
    <name type="common">western predatory mite</name>
    <dbReference type="NCBI Taxonomy" id="34638"/>
    <lineage>
        <taxon>Eukaryota</taxon>
        <taxon>Metazoa</taxon>
        <taxon>Ecdysozoa</taxon>
        <taxon>Arthropoda</taxon>
        <taxon>Chelicerata</taxon>
        <taxon>Arachnida</taxon>
        <taxon>Acari</taxon>
        <taxon>Parasitiformes</taxon>
        <taxon>Mesostigmata</taxon>
        <taxon>Gamasina</taxon>
        <taxon>Phytoseioidea</taxon>
        <taxon>Phytoseiidae</taxon>
        <taxon>Typhlodrominae</taxon>
        <taxon>Galendromus</taxon>
    </lineage>
</organism>
<feature type="compositionally biased region" description="Polar residues" evidence="1">
    <location>
        <begin position="237"/>
        <end position="257"/>
    </location>
</feature>
<keyword evidence="3" id="KW-1185">Reference proteome</keyword>
<feature type="transmembrane region" description="Helical" evidence="2">
    <location>
        <begin position="6"/>
        <end position="29"/>
    </location>
</feature>
<feature type="region of interest" description="Disordered" evidence="1">
    <location>
        <begin position="291"/>
        <end position="310"/>
    </location>
</feature>
<gene>
    <name evidence="4" type="primary">LOC108864657</name>
</gene>
<keyword evidence="2" id="KW-0472">Membrane</keyword>
<proteinExistence type="predicted"/>
<evidence type="ECO:0000313" key="4">
    <source>
        <dbReference type="RefSeq" id="XP_028968209.1"/>
    </source>
</evidence>
<sequence length="676" mass="72309">MSVEVAILGPAGFSLSVLIVSVLFIAMCVCGRNSSKANKEAAETVETRAVIFQESPQLANKQVTAATLNGEVMTGVQVVSSSGNHFAPESSSPVPPGQGTPIHSNSPHPHVSDRALPTPPGRPQSMPAGLPTSVNGPVRGRHRPTLSQTPSTPPVPAGVSSSIAHGPTPQPPALGEEFARNEGIPDIDSDGGVGGPVAGTVETVVATQGDIPYTVISVREPLANLREEAQRLLLEQHNSSQNPPSTNNVQSPSTRSAGEQYYAVVQQDEEMYAEIESANSSVTYARIEPRQNASSRITSPPVDSPPSPASVQTVVDGTSAMGGAPAPPTVESLRSVAQAHSRQASTSSIFANNGGLCMVSNGQNSSITIGSDINIVNNLYSTVDLSQKHQRRISSEGHSGDSVASDVDQLYAKVAKKSKRPSPPPNHAHSQLPAPPPPPNNIHHLQSANMSSKFENNNHIGSMLPPMSLKRKSSRASREDVDDDPCYEIVGGANGVDEEPKYERLKGSASSDIDPNYEQLNSKEDPCYEALGGLSNSSDNDPGYERVSRRESDVTDPNYERIPRGDSIINEPRYETVRLPRDDSSDVEADPCYERVGPKEDSELHYDRARGKPRREDSLSSDPGYETVKKPNNAVSNGHVQVRMNGRPTRTLVTVNSHMLQEPDYETVNTPEIVML</sequence>
<evidence type="ECO:0000256" key="2">
    <source>
        <dbReference type="SAM" id="Phobius"/>
    </source>
</evidence>
<evidence type="ECO:0000256" key="1">
    <source>
        <dbReference type="SAM" id="MobiDB-lite"/>
    </source>
</evidence>
<feature type="compositionally biased region" description="Basic and acidic residues" evidence="1">
    <location>
        <begin position="543"/>
        <end position="564"/>
    </location>
</feature>
<evidence type="ECO:0000313" key="3">
    <source>
        <dbReference type="Proteomes" id="UP000694867"/>
    </source>
</evidence>
<feature type="region of interest" description="Disordered" evidence="1">
    <location>
        <begin position="236"/>
        <end position="257"/>
    </location>
</feature>
<dbReference type="RefSeq" id="XP_028968209.1">
    <property type="nucleotide sequence ID" value="XM_029112376.1"/>
</dbReference>
<dbReference type="AlphaFoldDB" id="A0AAJ7SGH4"/>
<feature type="compositionally biased region" description="Polar residues" evidence="1">
    <location>
        <begin position="443"/>
        <end position="460"/>
    </location>
</feature>
<reference evidence="4" key="1">
    <citation type="submission" date="2025-08" db="UniProtKB">
        <authorList>
            <consortium name="RefSeq"/>
        </authorList>
    </citation>
    <scope>IDENTIFICATION</scope>
</reference>
<feature type="compositionally biased region" description="Polar residues" evidence="1">
    <location>
        <begin position="82"/>
        <end position="92"/>
    </location>
</feature>
<protein>
    <submittedName>
        <fullName evidence="4">Uncharacterized protein LOC108864657</fullName>
    </submittedName>
</protein>
<dbReference type="Proteomes" id="UP000694867">
    <property type="component" value="Unplaced"/>
</dbReference>
<feature type="compositionally biased region" description="Basic and acidic residues" evidence="1">
    <location>
        <begin position="592"/>
        <end position="618"/>
    </location>
</feature>
<feature type="region of interest" description="Disordered" evidence="1">
    <location>
        <begin position="82"/>
        <end position="177"/>
    </location>
</feature>
<dbReference type="GeneID" id="108864657"/>